<feature type="compositionally biased region" description="Basic and acidic residues" evidence="10">
    <location>
        <begin position="1454"/>
        <end position="1473"/>
    </location>
</feature>
<dbReference type="FunFam" id="3.40.850.10:FF:000101">
    <property type="entry name" value="Slow myosin heavy chain 2"/>
    <property type="match status" value="1"/>
</dbReference>
<feature type="compositionally biased region" description="Basic and acidic residues" evidence="10">
    <location>
        <begin position="1202"/>
        <end position="1212"/>
    </location>
</feature>
<keyword evidence="14" id="KW-1185">Reference proteome</keyword>
<evidence type="ECO:0000256" key="5">
    <source>
        <dbReference type="ARBA" id="ARBA00023054"/>
    </source>
</evidence>
<evidence type="ECO:0000313" key="13">
    <source>
        <dbReference type="EMBL" id="KAG9334305.1"/>
    </source>
</evidence>
<dbReference type="GO" id="GO:0007015">
    <property type="term" value="P:actin filament organization"/>
    <property type="evidence" value="ECO:0007669"/>
    <property type="project" value="TreeGrafter"/>
</dbReference>
<feature type="domain" description="Myosin N-terminal SH3-like" evidence="12">
    <location>
        <begin position="56"/>
        <end position="106"/>
    </location>
</feature>
<dbReference type="Pfam" id="PF02736">
    <property type="entry name" value="Myosin_N"/>
    <property type="match status" value="1"/>
</dbReference>
<proteinExistence type="inferred from homology"/>
<dbReference type="GO" id="GO:0005516">
    <property type="term" value="F:calmodulin binding"/>
    <property type="evidence" value="ECO:0007669"/>
    <property type="project" value="UniProtKB-KW"/>
</dbReference>
<comment type="caution">
    <text evidence="13">The sequence shown here is derived from an EMBL/GenBank/DDBJ whole genome shotgun (WGS) entry which is preliminary data.</text>
</comment>
<dbReference type="Gene3D" id="1.20.120.720">
    <property type="entry name" value="Myosin VI head, motor domain, U50 subdomain"/>
    <property type="match status" value="1"/>
</dbReference>
<name>A0A8T2N1K4_9TELE</name>
<keyword evidence="5" id="KW-0175">Coiled coil</keyword>
<feature type="domain" description="Myosin motor" evidence="11">
    <location>
        <begin position="110"/>
        <end position="858"/>
    </location>
</feature>
<dbReference type="GO" id="GO:0005737">
    <property type="term" value="C:cytoplasm"/>
    <property type="evidence" value="ECO:0007669"/>
    <property type="project" value="TreeGrafter"/>
</dbReference>
<dbReference type="GO" id="GO:0016020">
    <property type="term" value="C:membrane"/>
    <property type="evidence" value="ECO:0007669"/>
    <property type="project" value="TreeGrafter"/>
</dbReference>
<feature type="compositionally biased region" description="Basic and acidic residues" evidence="10">
    <location>
        <begin position="1418"/>
        <end position="1438"/>
    </location>
</feature>
<feature type="compositionally biased region" description="Basic and acidic residues" evidence="10">
    <location>
        <begin position="1098"/>
        <end position="1115"/>
    </location>
</feature>
<dbReference type="GO" id="GO:0005524">
    <property type="term" value="F:ATP binding"/>
    <property type="evidence" value="ECO:0007669"/>
    <property type="project" value="UniProtKB-UniRule"/>
</dbReference>
<dbReference type="SUPFAM" id="SSF90257">
    <property type="entry name" value="Myosin rod fragments"/>
    <property type="match status" value="3"/>
</dbReference>
<accession>A0A8T2N1K4</accession>
<comment type="similarity">
    <text evidence="1 9">Belongs to the TRAFAC class myosin-kinesin ATPase superfamily. Myosin family.</text>
</comment>
<evidence type="ECO:0000259" key="12">
    <source>
        <dbReference type="PROSITE" id="PS51844"/>
    </source>
</evidence>
<evidence type="ECO:0000256" key="3">
    <source>
        <dbReference type="ARBA" id="ARBA00022840"/>
    </source>
</evidence>
<dbReference type="GO" id="GO:0051015">
    <property type="term" value="F:actin filament binding"/>
    <property type="evidence" value="ECO:0007669"/>
    <property type="project" value="InterPro"/>
</dbReference>
<dbReference type="InterPro" id="IPR002928">
    <property type="entry name" value="Myosin_tail"/>
</dbReference>
<dbReference type="InterPro" id="IPR004009">
    <property type="entry name" value="SH3_Myosin"/>
</dbReference>
<feature type="compositionally biased region" description="Basic and acidic residues" evidence="10">
    <location>
        <begin position="1345"/>
        <end position="1380"/>
    </location>
</feature>
<dbReference type="Gene3D" id="1.10.10.820">
    <property type="match status" value="1"/>
</dbReference>
<keyword evidence="3 9" id="KW-0067">ATP-binding</keyword>
<dbReference type="Gene3D" id="1.20.58.530">
    <property type="match status" value="1"/>
</dbReference>
<keyword evidence="6 9" id="KW-0518">Myosin</keyword>
<dbReference type="SUPFAM" id="SSF52540">
    <property type="entry name" value="P-loop containing nucleoside triphosphate hydrolases"/>
    <property type="match status" value="1"/>
</dbReference>
<reference evidence="13" key="1">
    <citation type="thesis" date="2021" institute="BYU ScholarsArchive" country="Provo, UT, USA">
        <title>Applications of and Algorithms for Genome Assembly and Genomic Analyses with an Emphasis on Marine Teleosts.</title>
        <authorList>
            <person name="Pickett B.D."/>
        </authorList>
    </citation>
    <scope>NUCLEOTIDE SEQUENCE</scope>
    <source>
        <strain evidence="13">HI-2016</strain>
    </source>
</reference>
<feature type="region of interest" description="Disordered" evidence="10">
    <location>
        <begin position="1329"/>
        <end position="1380"/>
    </location>
</feature>
<dbReference type="Pfam" id="PF00063">
    <property type="entry name" value="Myosin_head"/>
    <property type="match status" value="1"/>
</dbReference>
<evidence type="ECO:0000256" key="2">
    <source>
        <dbReference type="ARBA" id="ARBA00022741"/>
    </source>
</evidence>
<evidence type="ECO:0000256" key="7">
    <source>
        <dbReference type="ARBA" id="ARBA00023175"/>
    </source>
</evidence>
<evidence type="ECO:0000256" key="9">
    <source>
        <dbReference type="PROSITE-ProRule" id="PRU00782"/>
    </source>
</evidence>
<dbReference type="FunFam" id="1.20.120.720:FF:000002">
    <property type="entry name" value="Myosin heavy chain 10"/>
    <property type="match status" value="1"/>
</dbReference>
<dbReference type="OrthoDB" id="10254995at2759"/>
<feature type="region of interest" description="Disordered" evidence="10">
    <location>
        <begin position="1418"/>
        <end position="1478"/>
    </location>
</feature>
<dbReference type="EMBL" id="JAFBMS010000154">
    <property type="protein sequence ID" value="KAG9334305.1"/>
    <property type="molecule type" value="Genomic_DNA"/>
</dbReference>
<organism evidence="13 14">
    <name type="scientific">Albula glossodonta</name>
    <name type="common">roundjaw bonefish</name>
    <dbReference type="NCBI Taxonomy" id="121402"/>
    <lineage>
        <taxon>Eukaryota</taxon>
        <taxon>Metazoa</taxon>
        <taxon>Chordata</taxon>
        <taxon>Craniata</taxon>
        <taxon>Vertebrata</taxon>
        <taxon>Euteleostomi</taxon>
        <taxon>Actinopterygii</taxon>
        <taxon>Neopterygii</taxon>
        <taxon>Teleostei</taxon>
        <taxon>Albuliformes</taxon>
        <taxon>Albulidae</taxon>
        <taxon>Albula</taxon>
    </lineage>
</organism>
<dbReference type="Gene3D" id="6.10.250.2420">
    <property type="match status" value="1"/>
</dbReference>
<dbReference type="Gene3D" id="2.30.30.360">
    <property type="entry name" value="Myosin S1 fragment, N-terminal"/>
    <property type="match status" value="1"/>
</dbReference>
<evidence type="ECO:0000256" key="10">
    <source>
        <dbReference type="SAM" id="MobiDB-lite"/>
    </source>
</evidence>
<keyword evidence="8 9" id="KW-0009">Actin-binding</keyword>
<dbReference type="InterPro" id="IPR036961">
    <property type="entry name" value="Kinesin_motor_dom_sf"/>
</dbReference>
<dbReference type="Proteomes" id="UP000824540">
    <property type="component" value="Unassembled WGS sequence"/>
</dbReference>
<dbReference type="PANTHER" id="PTHR13140:SF857">
    <property type="entry name" value="MYOSIN-11"/>
    <property type="match status" value="1"/>
</dbReference>
<feature type="region of interest" description="Actin-binding" evidence="9">
    <location>
        <begin position="734"/>
        <end position="756"/>
    </location>
</feature>
<dbReference type="InterPro" id="IPR008989">
    <property type="entry name" value="Myosin_S1_N"/>
</dbReference>
<dbReference type="GO" id="GO:0016459">
    <property type="term" value="C:myosin complex"/>
    <property type="evidence" value="ECO:0007669"/>
    <property type="project" value="UniProtKB-KW"/>
</dbReference>
<protein>
    <recommendedName>
        <fullName evidence="15">Myosin-10-like</fullName>
    </recommendedName>
</protein>
<evidence type="ECO:0000256" key="6">
    <source>
        <dbReference type="ARBA" id="ARBA00023123"/>
    </source>
</evidence>
<feature type="binding site" evidence="9">
    <location>
        <begin position="203"/>
        <end position="210"/>
    </location>
    <ligand>
        <name>ATP</name>
        <dbReference type="ChEBI" id="CHEBI:30616"/>
    </ligand>
</feature>
<feature type="region of interest" description="Disordered" evidence="10">
    <location>
        <begin position="1767"/>
        <end position="1828"/>
    </location>
</feature>
<dbReference type="InterPro" id="IPR001609">
    <property type="entry name" value="Myosin_head_motor_dom-like"/>
</dbReference>
<keyword evidence="4" id="KW-0112">Calmodulin-binding</keyword>
<dbReference type="GO" id="GO:0000146">
    <property type="term" value="F:microfilament motor activity"/>
    <property type="evidence" value="ECO:0007669"/>
    <property type="project" value="TreeGrafter"/>
</dbReference>
<feature type="compositionally biased region" description="Basic and acidic residues" evidence="10">
    <location>
        <begin position="1224"/>
        <end position="1238"/>
    </location>
</feature>
<evidence type="ECO:0000256" key="8">
    <source>
        <dbReference type="ARBA" id="ARBA00023203"/>
    </source>
</evidence>
<dbReference type="Gene3D" id="3.40.850.10">
    <property type="entry name" value="Kinesin motor domain"/>
    <property type="match status" value="1"/>
</dbReference>
<dbReference type="FunFam" id="2.30.30.360:FF:000001">
    <property type="entry name" value="Myosin heavy chain"/>
    <property type="match status" value="1"/>
</dbReference>
<feature type="region of interest" description="Disordered" evidence="10">
    <location>
        <begin position="1723"/>
        <end position="1754"/>
    </location>
</feature>
<dbReference type="PROSITE" id="PS51844">
    <property type="entry name" value="SH3_LIKE"/>
    <property type="match status" value="1"/>
</dbReference>
<dbReference type="PRINTS" id="PR00193">
    <property type="entry name" value="MYOSINHEAVY"/>
</dbReference>
<gene>
    <name evidence="13" type="ORF">JZ751_008287</name>
</gene>
<dbReference type="Pfam" id="PF01576">
    <property type="entry name" value="Myosin_tail_1"/>
    <property type="match status" value="4"/>
</dbReference>
<dbReference type="InterPro" id="IPR027417">
    <property type="entry name" value="P-loop_NTPase"/>
</dbReference>
<evidence type="ECO:0000313" key="14">
    <source>
        <dbReference type="Proteomes" id="UP000824540"/>
    </source>
</evidence>
<dbReference type="PROSITE" id="PS51456">
    <property type="entry name" value="MYOSIN_MOTOR"/>
    <property type="match status" value="1"/>
</dbReference>
<feature type="region of interest" description="Disordered" evidence="10">
    <location>
        <begin position="1098"/>
        <end position="1126"/>
    </location>
</feature>
<dbReference type="FunFam" id="1.20.5.340:FF:000009">
    <property type="entry name" value="myosin-11 isoform X2"/>
    <property type="match status" value="1"/>
</dbReference>
<dbReference type="Gene3D" id="1.20.5.340">
    <property type="match status" value="3"/>
</dbReference>
<evidence type="ECO:0000256" key="4">
    <source>
        <dbReference type="ARBA" id="ARBA00022860"/>
    </source>
</evidence>
<keyword evidence="7 9" id="KW-0505">Motor protein</keyword>
<feature type="region of interest" description="Disordered" evidence="10">
    <location>
        <begin position="1192"/>
        <end position="1238"/>
    </location>
</feature>
<feature type="compositionally biased region" description="Pro residues" evidence="10">
    <location>
        <begin position="1796"/>
        <end position="1809"/>
    </location>
</feature>
<dbReference type="PANTHER" id="PTHR13140">
    <property type="entry name" value="MYOSIN"/>
    <property type="match status" value="1"/>
</dbReference>
<dbReference type="SMART" id="SM00242">
    <property type="entry name" value="MYSc"/>
    <property type="match status" value="1"/>
</dbReference>
<dbReference type="Gene3D" id="1.20.5.4820">
    <property type="match status" value="2"/>
</dbReference>
<dbReference type="FunFam" id="1.10.10.820:FF:000001">
    <property type="entry name" value="Myosin heavy chain"/>
    <property type="match status" value="1"/>
</dbReference>
<sequence length="1828" mass="209679">MVGIFLFIGQHPLTGGTTMSRPTGGGVNDVTRFLATGAGPASPTSVFSASSQADWAAKRLVWVPSEKHGFEAASVREERGDEVEVELTDSSRRVTLSREEVQRMNPPRFSKVEDMADLTCLNEASVLHNLRERYYSGLIYTYSGLFCVVINPYKNLPIYTESIVEMYRGKKRHEMPPHIYAISEAAYRSMLQDREDQSILCTGESGAGKTENTKKVIQYLAHVASSHKTGTLGRSKDSSLQMDNLKSAPRGSGMVNRGELERQLLQANPILEAFGNAKTVKNDNSSRFGKFIRINFDVAGYIVGANIETYLLEKSRAIRQAKDERTFHIFYQLLCGASEAMRADLLLASADQYRFLSGGSIPLPGQSDVENFAQTMDSMSIMGFNQEESLAMMKVISSVLQFGNISFTKEKNTDQASMPDDTAAQKLCHLLGISVVEFTRAILTPRIKVGREYVQKAQTKEQADFAVEALAKATYERLFRWLVHRINRALDRRQRQGASFIGILDIAGFEIFQLNSFEQLCINYTNEKLQQLFNHTMFVLEQEEYQREGIEWNFIDFGLDLQPCIDLIERPAHPPGVLALLDEECWFPRATDRSFVDKLSAEQGSHPKFHRPRQLRQEADFSILHYAGKVDYKADEWLVKNMDPLNDNVASLLHQSSDHFISELWREDIQTLPRVYFFDSYATLQTNGSDMERIVGLDQVGSGEGAGTVSFGAAGLKTKKGMFRTVGQLYKESLTKLMATLRNTNPNFLRCIIPNHEKRAGKLTPHLVLDQLRCNGVLEGIRICRQGFPNRIPFQEFRQRYEILTPNAIPRTFMDGKQACELMISALELDQNLFRVGQSKVAFLKKQQQLSALRVMQRNCAAYLKLRNWQWWRLFTKVKPLLQVTRQDEEIQVREAELQKAKDKLTKVEQDFNELERKHQQLVEEKAVLTDQLQAEAELFAEAEEMRARLASRKQELEDVLGELEGRLEEEEERGVQLTNEKKRLQQNVQDLEEQLEEEEGARQRLLLEKVTLETKVKSLEAETLNLTEQRDRLSKEKKQIEERLSEVTDQLTEEEEKVKSLNKLKNKQEAVIADLEERLKREEQGRLEQEKWRRRMEGEAEEGARRTEAHRSLREAMSQVSELKEEAELGELQRCVEEETRRHEAQLSELRVRHCAAIDSLQEQLDNSKRARQSLEKAKVVLEEERASLTGELKALQGGKMESERGRKRAEGQLQELNARLAQADREREEREERVHKLQSEIESLSSALSASDSKSLRLGKEVSSLESQLHDAQELLQDETRQKLALGSRVRALEEEKAGLMERVEEEEEKVKELNRQIQTHTQQLAELRRQTEEVNSAVEVGEESRRKLQRDLESAVQRERTREEEKERVERQRERLREEIEDMTLALQRERQNCTALEKRQKKFDQCLADEKAVSARLAEERDRAEAESREKETRALSLSRPRAGALSSDSGDRGPVRELESQLEEERSQRAQALSVKKQLEAELQEAEAQVEAANRGREEGLRQLRRLQAQMKEVIRELDETKLARDEVVAQSKDSEKRLQTLEAELLQLTEELSVSERLRRQAQQERDEMADEIEELEEEQSNAELLAERQRKTALQVETLTVQLTGERTLSQKSEGARETLERQNKELKARLTELEGAMRGKHRLSVAALEAKIDAMEEQLEQERQERAIANKLVRKTEKKLKEVVMQAEDERRHADQYREQLDKSLGRLRQLKRQLEEVEEENSRSNAQRRKLQRELEELSDSSQSMTREITALRSQLRRAPLPLSLRSARRPLVDDLSLENSDSEEPPTSPSPSPGPPGTPTPSEHNLGPPPPYSLTDAE</sequence>
<evidence type="ECO:0000259" key="11">
    <source>
        <dbReference type="PROSITE" id="PS51456"/>
    </source>
</evidence>
<evidence type="ECO:0008006" key="15">
    <source>
        <dbReference type="Google" id="ProtNLM"/>
    </source>
</evidence>
<keyword evidence="2 9" id="KW-0547">Nucleotide-binding</keyword>
<evidence type="ECO:0000256" key="1">
    <source>
        <dbReference type="ARBA" id="ARBA00008314"/>
    </source>
</evidence>